<dbReference type="AlphaFoldDB" id="A0A3Q3IEL8"/>
<dbReference type="GO" id="GO:0008190">
    <property type="term" value="F:eukaryotic initiation factor 4E binding"/>
    <property type="evidence" value="ECO:0007669"/>
    <property type="project" value="InterPro"/>
</dbReference>
<keyword evidence="3" id="KW-0652">Protein synthesis inhibitor</keyword>
<accession>A0A3Q3IEL8</accession>
<protein>
    <submittedName>
        <fullName evidence="4">Uncharacterized protein</fullName>
    </submittedName>
</protein>
<evidence type="ECO:0000313" key="4">
    <source>
        <dbReference type="Ensembl" id="ENSMALP00000001399.1"/>
    </source>
</evidence>
<dbReference type="GO" id="GO:0005737">
    <property type="term" value="C:cytoplasm"/>
    <property type="evidence" value="ECO:0007669"/>
    <property type="project" value="TreeGrafter"/>
</dbReference>
<organism evidence="4 5">
    <name type="scientific">Monopterus albus</name>
    <name type="common">Swamp eel</name>
    <dbReference type="NCBI Taxonomy" id="43700"/>
    <lineage>
        <taxon>Eukaryota</taxon>
        <taxon>Metazoa</taxon>
        <taxon>Chordata</taxon>
        <taxon>Craniata</taxon>
        <taxon>Vertebrata</taxon>
        <taxon>Euteleostomi</taxon>
        <taxon>Actinopterygii</taxon>
        <taxon>Neopterygii</taxon>
        <taxon>Teleostei</taxon>
        <taxon>Neoteleostei</taxon>
        <taxon>Acanthomorphata</taxon>
        <taxon>Anabantaria</taxon>
        <taxon>Synbranchiformes</taxon>
        <taxon>Synbranchidae</taxon>
        <taxon>Monopterus</taxon>
    </lineage>
</organism>
<keyword evidence="5" id="KW-1185">Reference proteome</keyword>
<keyword evidence="2" id="KW-0810">Translation regulation</keyword>
<evidence type="ECO:0000256" key="1">
    <source>
        <dbReference type="ARBA" id="ARBA00005480"/>
    </source>
</evidence>
<dbReference type="Proteomes" id="UP000261600">
    <property type="component" value="Unplaced"/>
</dbReference>
<dbReference type="PANTHER" id="PTHR12669">
    <property type="entry name" value="EUKARYOTIC TRANSLATION INITIATION FACTOR 4E-BINDING PROTEIN"/>
    <property type="match status" value="1"/>
</dbReference>
<evidence type="ECO:0000313" key="5">
    <source>
        <dbReference type="Proteomes" id="UP000261600"/>
    </source>
</evidence>
<dbReference type="Pfam" id="PF05456">
    <property type="entry name" value="eIF_4EBP"/>
    <property type="match status" value="1"/>
</dbReference>
<dbReference type="Ensembl" id="ENSMALT00000001446.1">
    <property type="protein sequence ID" value="ENSMALP00000001399.1"/>
    <property type="gene ID" value="ENSMALG00000001059.1"/>
</dbReference>
<evidence type="ECO:0000256" key="3">
    <source>
        <dbReference type="ARBA" id="ARBA00023193"/>
    </source>
</evidence>
<sequence length="104" mass="11510">MESMAYLTAGMMDRPGLPDCSVKPQILFFSLVNTGTRIIYDRKFLLDCRNSPLARTPPCCLPPLQLVYSPGLLVLVSSTIKPPFLTSTWVGNLQSYLSSPSPSW</sequence>
<dbReference type="InterPro" id="IPR008606">
    <property type="entry name" value="EIF4EBP"/>
</dbReference>
<dbReference type="PANTHER" id="PTHR12669:SF14">
    <property type="entry name" value="EUKARYOTIC TRANSLATION INITIATION FACTOR 4E-BINDING PROTEIN 1"/>
    <property type="match status" value="1"/>
</dbReference>
<dbReference type="GO" id="GO:0045947">
    <property type="term" value="P:negative regulation of translational initiation"/>
    <property type="evidence" value="ECO:0007669"/>
    <property type="project" value="InterPro"/>
</dbReference>
<name>A0A3Q3IEL8_MONAL</name>
<proteinExistence type="inferred from homology"/>
<evidence type="ECO:0000256" key="2">
    <source>
        <dbReference type="ARBA" id="ARBA00022845"/>
    </source>
</evidence>
<reference evidence="4" key="2">
    <citation type="submission" date="2025-09" db="UniProtKB">
        <authorList>
            <consortium name="Ensembl"/>
        </authorList>
    </citation>
    <scope>IDENTIFICATION</scope>
</reference>
<comment type="similarity">
    <text evidence="1">Belongs to the eIF4E-binding protein family.</text>
</comment>
<reference evidence="4" key="1">
    <citation type="submission" date="2025-08" db="UniProtKB">
        <authorList>
            <consortium name="Ensembl"/>
        </authorList>
    </citation>
    <scope>IDENTIFICATION</scope>
</reference>